<organism evidence="5 6">
    <name type="scientific">Marinibactrum halimedae</name>
    <dbReference type="NCBI Taxonomy" id="1444977"/>
    <lineage>
        <taxon>Bacteria</taxon>
        <taxon>Pseudomonadati</taxon>
        <taxon>Pseudomonadota</taxon>
        <taxon>Gammaproteobacteria</taxon>
        <taxon>Cellvibrionales</taxon>
        <taxon>Cellvibrionaceae</taxon>
        <taxon>Marinibactrum</taxon>
    </lineage>
</organism>
<dbReference type="InterPro" id="IPR011712">
    <property type="entry name" value="Sig_transdc_His_kin_sub3_dim/P"/>
</dbReference>
<feature type="domain" description="Signal transduction histidine kinase subgroup 3 dimerisation and phosphoacceptor" evidence="4">
    <location>
        <begin position="61"/>
        <end position="123"/>
    </location>
</feature>
<dbReference type="InterPro" id="IPR036890">
    <property type="entry name" value="HATPase_C_sf"/>
</dbReference>
<dbReference type="GO" id="GO:0046983">
    <property type="term" value="F:protein dimerization activity"/>
    <property type="evidence" value="ECO:0007669"/>
    <property type="project" value="InterPro"/>
</dbReference>
<evidence type="ECO:0000256" key="3">
    <source>
        <dbReference type="ARBA" id="ARBA00023012"/>
    </source>
</evidence>
<keyword evidence="6" id="KW-1185">Reference proteome</keyword>
<dbReference type="Gene3D" id="1.20.5.1930">
    <property type="match status" value="1"/>
</dbReference>
<dbReference type="Gene3D" id="3.30.565.10">
    <property type="entry name" value="Histidine kinase-like ATPase, C-terminal domain"/>
    <property type="match status" value="1"/>
</dbReference>
<evidence type="ECO:0000256" key="1">
    <source>
        <dbReference type="ARBA" id="ARBA00022679"/>
    </source>
</evidence>
<gene>
    <name evidence="5" type="ORF">GCM10007877_35850</name>
</gene>
<dbReference type="InterPro" id="IPR050482">
    <property type="entry name" value="Sensor_HK_TwoCompSys"/>
</dbReference>
<reference evidence="5 6" key="1">
    <citation type="journal article" date="2014" name="Int. J. Syst. Evol. Microbiol.">
        <title>Complete genome sequence of Corynebacterium casei LMG S-19264T (=DSM 44701T), isolated from a smear-ripened cheese.</title>
        <authorList>
            <consortium name="US DOE Joint Genome Institute (JGI-PGF)"/>
            <person name="Walter F."/>
            <person name="Albersmeier A."/>
            <person name="Kalinowski J."/>
            <person name="Ruckert C."/>
        </authorList>
    </citation>
    <scope>NUCLEOTIDE SEQUENCE [LARGE SCALE GENOMIC DNA]</scope>
    <source>
        <strain evidence="5 6">NBRC 110095</strain>
    </source>
</reference>
<dbReference type="GO" id="GO:0000155">
    <property type="term" value="F:phosphorelay sensor kinase activity"/>
    <property type="evidence" value="ECO:0007669"/>
    <property type="project" value="InterPro"/>
</dbReference>
<evidence type="ECO:0000313" key="5">
    <source>
        <dbReference type="EMBL" id="GLS27866.1"/>
    </source>
</evidence>
<dbReference type="EMBL" id="BSPD01000092">
    <property type="protein sequence ID" value="GLS27866.1"/>
    <property type="molecule type" value="Genomic_DNA"/>
</dbReference>
<dbReference type="SUPFAM" id="SSF55874">
    <property type="entry name" value="ATPase domain of HSP90 chaperone/DNA topoisomerase II/histidine kinase"/>
    <property type="match status" value="1"/>
</dbReference>
<accession>A0AA37TCH3</accession>
<dbReference type="Pfam" id="PF07730">
    <property type="entry name" value="HisKA_3"/>
    <property type="match status" value="1"/>
</dbReference>
<evidence type="ECO:0000259" key="4">
    <source>
        <dbReference type="Pfam" id="PF07730"/>
    </source>
</evidence>
<proteinExistence type="predicted"/>
<comment type="caution">
    <text evidence="5">The sequence shown here is derived from an EMBL/GenBank/DDBJ whole genome shotgun (WGS) entry which is preliminary data.</text>
</comment>
<keyword evidence="1" id="KW-0808">Transferase</keyword>
<dbReference type="Proteomes" id="UP001156870">
    <property type="component" value="Unassembled WGS sequence"/>
</dbReference>
<protein>
    <recommendedName>
        <fullName evidence="4">Signal transduction histidine kinase subgroup 3 dimerisation and phosphoacceptor domain-containing protein</fullName>
    </recommendedName>
</protein>
<sequence>MAKPFTPLLINTFSFIAFQFFAMTSTQTRLHAQSQKAALEKAHIELLMMQNMLSEKTKSSERLRISRDLHDSIGQKLTAISLNLEYAKHKPPESLLNFINGLKEDVNDALKDVRRVVSEFRTKESIDITTYIQKLAEKIEVLKFEAKDNIVLNNPALTEQVIFCLQEGISNALRHGKADTIMLSACEKDKNYFHINLADNGQFKLNTSTDEIGGNGLIGMKERLKPYDGKVALLANTTGGAILQLTLNTRYQKACI</sequence>
<dbReference type="PANTHER" id="PTHR24421">
    <property type="entry name" value="NITRATE/NITRITE SENSOR PROTEIN NARX-RELATED"/>
    <property type="match status" value="1"/>
</dbReference>
<dbReference type="PANTHER" id="PTHR24421:SF55">
    <property type="entry name" value="SENSOR HISTIDINE KINASE YDFH"/>
    <property type="match status" value="1"/>
</dbReference>
<dbReference type="AlphaFoldDB" id="A0AA37TCH3"/>
<evidence type="ECO:0000256" key="2">
    <source>
        <dbReference type="ARBA" id="ARBA00022777"/>
    </source>
</evidence>
<dbReference type="GO" id="GO:0016020">
    <property type="term" value="C:membrane"/>
    <property type="evidence" value="ECO:0007669"/>
    <property type="project" value="InterPro"/>
</dbReference>
<keyword evidence="2" id="KW-0418">Kinase</keyword>
<name>A0AA37TCH3_9GAMM</name>
<evidence type="ECO:0000313" key="6">
    <source>
        <dbReference type="Proteomes" id="UP001156870"/>
    </source>
</evidence>
<keyword evidence="3" id="KW-0902">Two-component regulatory system</keyword>